<evidence type="ECO:0000256" key="1">
    <source>
        <dbReference type="SAM" id="MobiDB-lite"/>
    </source>
</evidence>
<dbReference type="RefSeq" id="WP_230730408.1">
    <property type="nucleotide sequence ID" value="NZ_JAJNDB010000001.1"/>
</dbReference>
<keyword evidence="2" id="KW-0812">Transmembrane</keyword>
<dbReference type="Proteomes" id="UP001199469">
    <property type="component" value="Unassembled WGS sequence"/>
</dbReference>
<keyword evidence="2" id="KW-1133">Transmembrane helix</keyword>
<feature type="region of interest" description="Disordered" evidence="1">
    <location>
        <begin position="177"/>
        <end position="198"/>
    </location>
</feature>
<sequence>MASSPALHETAGLLNLVSVLAFIVGLVGVIRLLRGPRGALGRIGAGLILVAAVVLEAGTFATSLIQAAAVAPGSIRSQVLALIVASNDSAFAQVFAVAFFGGFVLGSLLLAVGLIRRHAVPVWAATLVFVQVVVSFLASNNLIDALADLVLAIGFGAIAWTILSLSNEQWAAWQPLPDREAPAERSAPKPSEAPGALA</sequence>
<evidence type="ECO:0008006" key="5">
    <source>
        <dbReference type="Google" id="ProtNLM"/>
    </source>
</evidence>
<organism evidence="3 4">
    <name type="scientific">Actinomycetospora endophytica</name>
    <dbReference type="NCBI Taxonomy" id="2291215"/>
    <lineage>
        <taxon>Bacteria</taxon>
        <taxon>Bacillati</taxon>
        <taxon>Actinomycetota</taxon>
        <taxon>Actinomycetes</taxon>
        <taxon>Pseudonocardiales</taxon>
        <taxon>Pseudonocardiaceae</taxon>
        <taxon>Actinomycetospora</taxon>
    </lineage>
</organism>
<name>A0ABS8P3A8_9PSEU</name>
<keyword evidence="4" id="KW-1185">Reference proteome</keyword>
<feature type="transmembrane region" description="Helical" evidence="2">
    <location>
        <begin position="122"/>
        <end position="139"/>
    </location>
</feature>
<comment type="caution">
    <text evidence="3">The sequence shown here is derived from an EMBL/GenBank/DDBJ whole genome shotgun (WGS) entry which is preliminary data.</text>
</comment>
<feature type="transmembrane region" description="Helical" evidence="2">
    <location>
        <begin position="45"/>
        <end position="70"/>
    </location>
</feature>
<feature type="transmembrane region" description="Helical" evidence="2">
    <location>
        <begin position="90"/>
        <end position="115"/>
    </location>
</feature>
<feature type="transmembrane region" description="Helical" evidence="2">
    <location>
        <begin position="145"/>
        <end position="165"/>
    </location>
</feature>
<accession>A0ABS8P3A8</accession>
<feature type="compositionally biased region" description="Basic and acidic residues" evidence="1">
    <location>
        <begin position="177"/>
        <end position="187"/>
    </location>
</feature>
<feature type="transmembrane region" description="Helical" evidence="2">
    <location>
        <begin position="12"/>
        <end position="33"/>
    </location>
</feature>
<evidence type="ECO:0000256" key="2">
    <source>
        <dbReference type="SAM" id="Phobius"/>
    </source>
</evidence>
<dbReference type="EMBL" id="JAJNDB010000001">
    <property type="protein sequence ID" value="MCD2192737.1"/>
    <property type="molecule type" value="Genomic_DNA"/>
</dbReference>
<keyword evidence="2" id="KW-0472">Membrane</keyword>
<protein>
    <recommendedName>
        <fullName evidence="5">DUF4386 family protein</fullName>
    </recommendedName>
</protein>
<reference evidence="3 4" key="1">
    <citation type="submission" date="2021-11" db="EMBL/GenBank/DDBJ databases">
        <title>Draft genome sequence of Actinomycetospora sp. SF1 isolated from the rhizosphere soil.</title>
        <authorList>
            <person name="Duangmal K."/>
            <person name="Chantavorakit T."/>
        </authorList>
    </citation>
    <scope>NUCLEOTIDE SEQUENCE [LARGE SCALE GENOMIC DNA]</scope>
    <source>
        <strain evidence="3 4">TBRC 5722</strain>
    </source>
</reference>
<proteinExistence type="predicted"/>
<evidence type="ECO:0000313" key="4">
    <source>
        <dbReference type="Proteomes" id="UP001199469"/>
    </source>
</evidence>
<evidence type="ECO:0000313" key="3">
    <source>
        <dbReference type="EMBL" id="MCD2192737.1"/>
    </source>
</evidence>
<gene>
    <name evidence="3" type="ORF">LQ327_04955</name>
</gene>